<evidence type="ECO:0000256" key="1">
    <source>
        <dbReference type="SAM" id="MobiDB-lite"/>
    </source>
</evidence>
<dbReference type="RefSeq" id="WP_194451896.1">
    <property type="nucleotide sequence ID" value="NZ_CP063849.1"/>
</dbReference>
<organism evidence="2 3">
    <name type="scientific">Paludibaculum fermentans</name>
    <dbReference type="NCBI Taxonomy" id="1473598"/>
    <lineage>
        <taxon>Bacteria</taxon>
        <taxon>Pseudomonadati</taxon>
        <taxon>Acidobacteriota</taxon>
        <taxon>Terriglobia</taxon>
        <taxon>Bryobacterales</taxon>
        <taxon>Bryobacteraceae</taxon>
        <taxon>Paludibaculum</taxon>
    </lineage>
</organism>
<evidence type="ECO:0000313" key="2">
    <source>
        <dbReference type="EMBL" id="QOY90231.1"/>
    </source>
</evidence>
<dbReference type="AlphaFoldDB" id="A0A7S7SN65"/>
<evidence type="ECO:0000313" key="3">
    <source>
        <dbReference type="Proteomes" id="UP000593892"/>
    </source>
</evidence>
<dbReference type="Proteomes" id="UP000593892">
    <property type="component" value="Chromosome"/>
</dbReference>
<protein>
    <recommendedName>
        <fullName evidence="4">Signal transduction histidine kinase dimerisation/phosphoacceptor domain-containing protein</fullName>
    </recommendedName>
</protein>
<dbReference type="EMBL" id="CP063849">
    <property type="protein sequence ID" value="QOY90231.1"/>
    <property type="molecule type" value="Genomic_DNA"/>
</dbReference>
<feature type="region of interest" description="Disordered" evidence="1">
    <location>
        <begin position="63"/>
        <end position="93"/>
    </location>
</feature>
<proteinExistence type="predicted"/>
<gene>
    <name evidence="2" type="ORF">IRI77_09835</name>
</gene>
<reference evidence="2 3" key="1">
    <citation type="submission" date="2020-10" db="EMBL/GenBank/DDBJ databases">
        <title>Complete genome sequence of Paludibaculum fermentans P105T, a facultatively anaerobic acidobacterium capable of dissimilatory Fe(III) reduction.</title>
        <authorList>
            <person name="Dedysh S.N."/>
            <person name="Beletsky A.V."/>
            <person name="Kulichevskaya I.S."/>
            <person name="Mardanov A.V."/>
            <person name="Ravin N.V."/>
        </authorList>
    </citation>
    <scope>NUCLEOTIDE SEQUENCE [LARGE SCALE GENOMIC DNA]</scope>
    <source>
        <strain evidence="2 3">P105</strain>
    </source>
</reference>
<sequence length="93" mass="9260">MHGEEEACRLRHDILGPLNIASGFLELLSAELEGAPDSVAGEYLTRARDGVSRAIAIAVKIGTAPNGAGGSPEAGAQGTTAVSAGSGRTEGNS</sequence>
<accession>A0A7S7SN65</accession>
<name>A0A7S7SN65_PALFE</name>
<evidence type="ECO:0008006" key="4">
    <source>
        <dbReference type="Google" id="ProtNLM"/>
    </source>
</evidence>
<keyword evidence="3" id="KW-1185">Reference proteome</keyword>
<dbReference type="KEGG" id="pfer:IRI77_09835"/>